<dbReference type="SUPFAM" id="SSF46785">
    <property type="entry name" value="Winged helix' DNA-binding domain"/>
    <property type="match status" value="1"/>
</dbReference>
<keyword evidence="3" id="KW-0238">DNA-binding</keyword>
<reference evidence="6 7" key="1">
    <citation type="submission" date="2016-10" db="EMBL/GenBank/DDBJ databases">
        <authorList>
            <person name="de Groot N.N."/>
        </authorList>
    </citation>
    <scope>NUCLEOTIDE SEQUENCE [LARGE SCALE GENOMIC DNA]</scope>
    <source>
        <strain evidence="6 7">DSM 23413</strain>
    </source>
</reference>
<comment type="similarity">
    <text evidence="1">Belongs to the LysR transcriptional regulatory family.</text>
</comment>
<dbReference type="CDD" id="cd08432">
    <property type="entry name" value="PBP2_GcdR_TrpI_HvrB_AmpR_like"/>
    <property type="match status" value="1"/>
</dbReference>
<dbReference type="Gene3D" id="1.10.10.10">
    <property type="entry name" value="Winged helix-like DNA-binding domain superfamily/Winged helix DNA-binding domain"/>
    <property type="match status" value="1"/>
</dbReference>
<dbReference type="GO" id="GO:0006351">
    <property type="term" value="P:DNA-templated transcription"/>
    <property type="evidence" value="ECO:0007669"/>
    <property type="project" value="TreeGrafter"/>
</dbReference>
<dbReference type="PRINTS" id="PR00039">
    <property type="entry name" value="HTHLYSR"/>
</dbReference>
<dbReference type="PANTHER" id="PTHR30537">
    <property type="entry name" value="HTH-TYPE TRANSCRIPTIONAL REGULATOR"/>
    <property type="match status" value="1"/>
</dbReference>
<dbReference type="PROSITE" id="PS50931">
    <property type="entry name" value="HTH_LYSR"/>
    <property type="match status" value="1"/>
</dbReference>
<evidence type="ECO:0000256" key="4">
    <source>
        <dbReference type="ARBA" id="ARBA00023163"/>
    </source>
</evidence>
<evidence type="ECO:0000256" key="2">
    <source>
        <dbReference type="ARBA" id="ARBA00023015"/>
    </source>
</evidence>
<dbReference type="OrthoDB" id="5297263at2"/>
<dbReference type="InterPro" id="IPR036388">
    <property type="entry name" value="WH-like_DNA-bd_sf"/>
</dbReference>
<keyword evidence="4" id="KW-0804">Transcription</keyword>
<dbReference type="InterPro" id="IPR058163">
    <property type="entry name" value="LysR-type_TF_proteobact-type"/>
</dbReference>
<dbReference type="GO" id="GO:0043565">
    <property type="term" value="F:sequence-specific DNA binding"/>
    <property type="evidence" value="ECO:0007669"/>
    <property type="project" value="TreeGrafter"/>
</dbReference>
<organism evidence="6 7">
    <name type="scientific">Jhaorihella thermophila</name>
    <dbReference type="NCBI Taxonomy" id="488547"/>
    <lineage>
        <taxon>Bacteria</taxon>
        <taxon>Pseudomonadati</taxon>
        <taxon>Pseudomonadota</taxon>
        <taxon>Alphaproteobacteria</taxon>
        <taxon>Rhodobacterales</taxon>
        <taxon>Paracoccaceae</taxon>
        <taxon>Jhaorihella</taxon>
    </lineage>
</organism>
<evidence type="ECO:0000256" key="3">
    <source>
        <dbReference type="ARBA" id="ARBA00023125"/>
    </source>
</evidence>
<dbReference type="AlphaFoldDB" id="A0A1H5U193"/>
<dbReference type="Pfam" id="PF00126">
    <property type="entry name" value="HTH_1"/>
    <property type="match status" value="1"/>
</dbReference>
<sequence length="292" mass="31767">MSRLPPLNALRAFEAAGRHLTFRAAAEELGVTQGAEAQQVRALESRLGMRLFDRLPRGLALTDAGRRYHARVRRAFALLEEATAELGQGRTVLTISVPPSFAQKWLVPRLGAFTRANPDRDVRVAGSERLANFQNDGIDIAVRQGKAPFGPGLRADLLFPAVYAPVCAPALADGNPPLHTPHDLRSHVLLQDAHGLWPLYFERHLGAPPSPGQRIVKFNQTSLSIDAVIGGQGVALACAPLVADEIAQGRLVRPLSRTIEDGTGFYIVAPRAPRRAKAVQRMRDWLLAQASE</sequence>
<name>A0A1H5U193_9RHOB</name>
<protein>
    <submittedName>
        <fullName evidence="6">LysR family transcriptional regulator, glycine cleavage system transcriptional activator</fullName>
    </submittedName>
</protein>
<dbReference type="EMBL" id="FNVD01000003">
    <property type="protein sequence ID" value="SEF68021.1"/>
    <property type="molecule type" value="Genomic_DNA"/>
</dbReference>
<proteinExistence type="inferred from homology"/>
<feature type="domain" description="HTH lysR-type" evidence="5">
    <location>
        <begin position="5"/>
        <end position="62"/>
    </location>
</feature>
<gene>
    <name evidence="6" type="ORF">SAMN05421751_103108</name>
</gene>
<dbReference type="InterPro" id="IPR036390">
    <property type="entry name" value="WH_DNA-bd_sf"/>
</dbReference>
<dbReference type="GO" id="GO:0003700">
    <property type="term" value="F:DNA-binding transcription factor activity"/>
    <property type="evidence" value="ECO:0007669"/>
    <property type="project" value="InterPro"/>
</dbReference>
<evidence type="ECO:0000259" key="5">
    <source>
        <dbReference type="PROSITE" id="PS50931"/>
    </source>
</evidence>
<dbReference type="Pfam" id="PF03466">
    <property type="entry name" value="LysR_substrate"/>
    <property type="match status" value="1"/>
</dbReference>
<dbReference type="PANTHER" id="PTHR30537:SF26">
    <property type="entry name" value="GLYCINE CLEAVAGE SYSTEM TRANSCRIPTIONAL ACTIVATOR"/>
    <property type="match status" value="1"/>
</dbReference>
<dbReference type="InterPro" id="IPR000847">
    <property type="entry name" value="LysR_HTH_N"/>
</dbReference>
<dbReference type="Proteomes" id="UP000236742">
    <property type="component" value="Unassembled WGS sequence"/>
</dbReference>
<dbReference type="Gene3D" id="3.40.190.10">
    <property type="entry name" value="Periplasmic binding protein-like II"/>
    <property type="match status" value="2"/>
</dbReference>
<evidence type="ECO:0000313" key="7">
    <source>
        <dbReference type="Proteomes" id="UP000236742"/>
    </source>
</evidence>
<evidence type="ECO:0000256" key="1">
    <source>
        <dbReference type="ARBA" id="ARBA00009437"/>
    </source>
</evidence>
<dbReference type="RefSeq" id="WP_104007084.1">
    <property type="nucleotide sequence ID" value="NZ_FNVD01000003.1"/>
</dbReference>
<evidence type="ECO:0000313" key="6">
    <source>
        <dbReference type="EMBL" id="SEF68021.1"/>
    </source>
</evidence>
<accession>A0A1H5U193</accession>
<dbReference type="InterPro" id="IPR005119">
    <property type="entry name" value="LysR_subst-bd"/>
</dbReference>
<dbReference type="SUPFAM" id="SSF53850">
    <property type="entry name" value="Periplasmic binding protein-like II"/>
    <property type="match status" value="1"/>
</dbReference>
<keyword evidence="7" id="KW-1185">Reference proteome</keyword>
<dbReference type="NCBIfam" id="NF008352">
    <property type="entry name" value="PRK11139.1"/>
    <property type="match status" value="1"/>
</dbReference>
<keyword evidence="2" id="KW-0805">Transcription regulation</keyword>